<feature type="transmembrane region" description="Helical" evidence="9">
    <location>
        <begin position="20"/>
        <end position="38"/>
    </location>
</feature>
<evidence type="ECO:0000313" key="11">
    <source>
        <dbReference type="Proteomes" id="UP001224622"/>
    </source>
</evidence>
<evidence type="ECO:0000256" key="6">
    <source>
        <dbReference type="ARBA" id="ARBA00023136"/>
    </source>
</evidence>
<dbReference type="AlphaFoldDB" id="A0AAJ1YH28"/>
<evidence type="ECO:0000256" key="9">
    <source>
        <dbReference type="SAM" id="Phobius"/>
    </source>
</evidence>
<keyword evidence="9" id="KW-1133">Transmembrane helix</keyword>
<dbReference type="PANTHER" id="PTHR30026:SF20">
    <property type="entry name" value="OUTER MEMBRANE PROTEIN TOLC"/>
    <property type="match status" value="1"/>
</dbReference>
<dbReference type="GO" id="GO:0015562">
    <property type="term" value="F:efflux transmembrane transporter activity"/>
    <property type="evidence" value="ECO:0007669"/>
    <property type="project" value="InterPro"/>
</dbReference>
<evidence type="ECO:0000256" key="2">
    <source>
        <dbReference type="ARBA" id="ARBA00007613"/>
    </source>
</evidence>
<organism evidence="10 11">
    <name type="scientific">Serratia fonticola</name>
    <dbReference type="NCBI Taxonomy" id="47917"/>
    <lineage>
        <taxon>Bacteria</taxon>
        <taxon>Pseudomonadati</taxon>
        <taxon>Pseudomonadota</taxon>
        <taxon>Gammaproteobacteria</taxon>
        <taxon>Enterobacterales</taxon>
        <taxon>Yersiniaceae</taxon>
        <taxon>Serratia</taxon>
    </lineage>
</organism>
<keyword evidence="3" id="KW-0813">Transport</keyword>
<feature type="region of interest" description="Disordered" evidence="8">
    <location>
        <begin position="180"/>
        <end position="210"/>
    </location>
</feature>
<evidence type="ECO:0000256" key="7">
    <source>
        <dbReference type="ARBA" id="ARBA00023237"/>
    </source>
</evidence>
<feature type="region of interest" description="Disordered" evidence="8">
    <location>
        <begin position="268"/>
        <end position="288"/>
    </location>
</feature>
<feature type="compositionally biased region" description="Polar residues" evidence="8">
    <location>
        <begin position="351"/>
        <end position="364"/>
    </location>
</feature>
<keyword evidence="6 9" id="KW-0472">Membrane</keyword>
<reference evidence="10" key="1">
    <citation type="submission" date="2023-08" db="EMBL/GenBank/DDBJ databases">
        <title>The Comparative Genomic Analysis of Yersiniaceae from Polar Regions.</title>
        <authorList>
            <person name="Goncharov A."/>
            <person name="Aslanov B."/>
            <person name="Kolodzhieva V."/>
            <person name="Azarov D."/>
            <person name="Mochov A."/>
            <person name="Lebedeva E."/>
        </authorList>
    </citation>
    <scope>NUCLEOTIDE SEQUENCE</scope>
    <source>
        <strain evidence="10">Vf</strain>
    </source>
</reference>
<dbReference type="SUPFAM" id="SSF56954">
    <property type="entry name" value="Outer membrane efflux proteins (OEP)"/>
    <property type="match status" value="1"/>
</dbReference>
<dbReference type="InterPro" id="IPR003423">
    <property type="entry name" value="OMP_efflux"/>
</dbReference>
<evidence type="ECO:0000256" key="5">
    <source>
        <dbReference type="ARBA" id="ARBA00022692"/>
    </source>
</evidence>
<evidence type="ECO:0000256" key="8">
    <source>
        <dbReference type="SAM" id="MobiDB-lite"/>
    </source>
</evidence>
<proteinExistence type="inferred from homology"/>
<comment type="subcellular location">
    <subcellularLocation>
        <location evidence="1">Cell outer membrane</location>
    </subcellularLocation>
</comment>
<dbReference type="Pfam" id="PF02321">
    <property type="entry name" value="OEP"/>
    <property type="match status" value="2"/>
</dbReference>
<dbReference type="RefSeq" id="WP_309048533.1">
    <property type="nucleotide sequence ID" value="NZ_JAVIGA010000044.1"/>
</dbReference>
<feature type="compositionally biased region" description="Polar residues" evidence="8">
    <location>
        <begin position="276"/>
        <end position="288"/>
    </location>
</feature>
<protein>
    <submittedName>
        <fullName evidence="10">TolC family protein</fullName>
    </submittedName>
</protein>
<dbReference type="GO" id="GO:0015288">
    <property type="term" value="F:porin activity"/>
    <property type="evidence" value="ECO:0007669"/>
    <property type="project" value="TreeGrafter"/>
</dbReference>
<dbReference type="InterPro" id="IPR051906">
    <property type="entry name" value="TolC-like"/>
</dbReference>
<dbReference type="PANTHER" id="PTHR30026">
    <property type="entry name" value="OUTER MEMBRANE PROTEIN TOLC"/>
    <property type="match status" value="1"/>
</dbReference>
<name>A0AAJ1YH28_SERFO</name>
<comment type="similarity">
    <text evidence="2">Belongs to the outer membrane factor (OMF) (TC 1.B.17) family.</text>
</comment>
<keyword evidence="4" id="KW-1134">Transmembrane beta strand</keyword>
<feature type="region of interest" description="Disordered" evidence="8">
    <location>
        <begin position="341"/>
        <end position="364"/>
    </location>
</feature>
<dbReference type="GO" id="GO:0009279">
    <property type="term" value="C:cell outer membrane"/>
    <property type="evidence" value="ECO:0007669"/>
    <property type="project" value="UniProtKB-SubCell"/>
</dbReference>
<evidence type="ECO:0000256" key="4">
    <source>
        <dbReference type="ARBA" id="ARBA00022452"/>
    </source>
</evidence>
<keyword evidence="5 9" id="KW-0812">Transmembrane</keyword>
<dbReference type="Gene3D" id="1.20.1600.10">
    <property type="entry name" value="Outer membrane efflux proteins (OEP)"/>
    <property type="match status" value="1"/>
</dbReference>
<comment type="caution">
    <text evidence="10">The sequence shown here is derived from an EMBL/GenBank/DDBJ whole genome shotgun (WGS) entry which is preliminary data.</text>
</comment>
<dbReference type="GO" id="GO:1990281">
    <property type="term" value="C:efflux pump complex"/>
    <property type="evidence" value="ECO:0007669"/>
    <property type="project" value="TreeGrafter"/>
</dbReference>
<feature type="compositionally biased region" description="Polar residues" evidence="8">
    <location>
        <begin position="182"/>
        <end position="205"/>
    </location>
</feature>
<evidence type="ECO:0000313" key="10">
    <source>
        <dbReference type="EMBL" id="MDQ9129899.1"/>
    </source>
</evidence>
<dbReference type="EMBL" id="JAVIGA010000044">
    <property type="protein sequence ID" value="MDQ9129899.1"/>
    <property type="molecule type" value="Genomic_DNA"/>
</dbReference>
<keyword evidence="7" id="KW-0998">Cell outer membrane</keyword>
<evidence type="ECO:0000256" key="1">
    <source>
        <dbReference type="ARBA" id="ARBA00004442"/>
    </source>
</evidence>
<accession>A0AAJ1YH28</accession>
<sequence>MKHSGRDKLMACKYSEFRRLNVVIAIAICLPFSTLAVMQPSSNEQYIDSLPPMLTQEEYMKLFHSEPSSTKDAGQTSATHKEAPQFLKDLAAMGDADTPGSHQNPVSSAPEVRAEAPVLFSNNAVTDNTQPAVAAKQNNVVHPGKSLSVSEPVSVATKATAPSGMITPIEPPVPVKTIEAPVSNTERSNTNKSLSTRADSSTSAAPVTKPVLANRTELRADANIVTQTPTGSSQAVLRNNSDLFPEVQQQYQPDPAYNNVRWNGEIGGESGKRTLSDMTSDAYNGRSNNPSRAFMRKMVSLALAHSPEIRSSEADVLAAGYYVDQTKGQRWPQVQVGVSTPLGTQGGNADLQRNNSNSGDTSGSVAITTPIYDWGKISNQIDSAEEDVTAAVNAQSYTKEQLAYSTVSELMNLSRYQESRQVALAYVERMKQLADMLSQITAVDRGRASEFTQAKAKLLSARASLDDIEHQVSSSRIRLVRLLGVEPNLPEHISWQDSVIPASMAIASLTKNPNLLKLQAQVKAAEYQADSIKSASLPQLNWVVSKNTAKNINGDETGWYTGLNVQWNAFSGGSQTAAQMAARAKANGAQQQYEVAYRDLEYQINNLVQTRDSSFMRAEDFDRLSVETDRVRQMFYDQWYNLGKRTLLDVLTAENDHFNNQLSAINNRYDGYISNINVIASAAMLLSWLDK</sequence>
<gene>
    <name evidence="10" type="ORF">RDT67_26205</name>
</gene>
<evidence type="ECO:0000256" key="3">
    <source>
        <dbReference type="ARBA" id="ARBA00022448"/>
    </source>
</evidence>
<dbReference type="Proteomes" id="UP001224622">
    <property type="component" value="Unassembled WGS sequence"/>
</dbReference>